<proteinExistence type="predicted"/>
<dbReference type="KEGG" id="csx:CSING_06340"/>
<evidence type="ECO:0000313" key="2">
    <source>
        <dbReference type="EMBL" id="AJI78801.1"/>
    </source>
</evidence>
<feature type="compositionally biased region" description="Low complexity" evidence="1">
    <location>
        <begin position="71"/>
        <end position="85"/>
    </location>
</feature>
<dbReference type="AlphaFoldDB" id="A0A0B6F437"/>
<accession>A0A0B6F437</accession>
<dbReference type="EMBL" id="CP010827">
    <property type="protein sequence ID" value="AJI78801.1"/>
    <property type="molecule type" value="Genomic_DNA"/>
</dbReference>
<protein>
    <submittedName>
        <fullName evidence="2">Uncharacterized protein</fullName>
    </submittedName>
</protein>
<dbReference type="Proteomes" id="UP000031890">
    <property type="component" value="Chromosome"/>
</dbReference>
<sequence length="85" mass="9471">MHDSAPLIQLSKQRHHDFLAAPARAHAEKAVEHATTSLIHDWANKAYSNSAKLSTRTAPMDLLNFRPTELTTPSSSSPKRPNSRR</sequence>
<organism evidence="2 3">
    <name type="scientific">Corynebacterium singulare</name>
    <dbReference type="NCBI Taxonomy" id="161899"/>
    <lineage>
        <taxon>Bacteria</taxon>
        <taxon>Bacillati</taxon>
        <taxon>Actinomycetota</taxon>
        <taxon>Actinomycetes</taxon>
        <taxon>Mycobacteriales</taxon>
        <taxon>Corynebacteriaceae</taxon>
        <taxon>Corynebacterium</taxon>
    </lineage>
</organism>
<dbReference type="HOGENOM" id="CLU_2507075_0_0_11"/>
<name>A0A0B6F437_9CORY</name>
<feature type="region of interest" description="Disordered" evidence="1">
    <location>
        <begin position="65"/>
        <end position="85"/>
    </location>
</feature>
<reference evidence="2 3" key="1">
    <citation type="journal article" date="2015" name="Genome Announc.">
        <title>Complete Genome Sequence and Annotation of Corynebacterium singulare DSM 44357, Isolated from a Human Semen Specimen.</title>
        <authorList>
            <person name="Merten M."/>
            <person name="Brinkrolf K."/>
            <person name="Albersmeier A."/>
            <person name="Kutter Y."/>
            <person name="Ruckert C."/>
            <person name="Tauch A."/>
        </authorList>
    </citation>
    <scope>NUCLEOTIDE SEQUENCE [LARGE SCALE GENOMIC DNA]</scope>
    <source>
        <strain evidence="2">IBS B52218</strain>
    </source>
</reference>
<gene>
    <name evidence="2" type="ORF">CSING_06340</name>
</gene>
<evidence type="ECO:0000313" key="3">
    <source>
        <dbReference type="Proteomes" id="UP000031890"/>
    </source>
</evidence>
<evidence type="ECO:0000256" key="1">
    <source>
        <dbReference type="SAM" id="MobiDB-lite"/>
    </source>
</evidence>
<dbReference type="STRING" id="161899.CSING_06340"/>